<evidence type="ECO:0000313" key="1">
    <source>
        <dbReference type="EMBL" id="GFY17974.1"/>
    </source>
</evidence>
<dbReference type="AlphaFoldDB" id="A0A8X6VLS8"/>
<proteinExistence type="predicted"/>
<organism evidence="1 2">
    <name type="scientific">Trichonephila clavipes</name>
    <name type="common">Golden silk orbweaver</name>
    <name type="synonym">Nephila clavipes</name>
    <dbReference type="NCBI Taxonomy" id="2585209"/>
    <lineage>
        <taxon>Eukaryota</taxon>
        <taxon>Metazoa</taxon>
        <taxon>Ecdysozoa</taxon>
        <taxon>Arthropoda</taxon>
        <taxon>Chelicerata</taxon>
        <taxon>Arachnida</taxon>
        <taxon>Araneae</taxon>
        <taxon>Araneomorphae</taxon>
        <taxon>Entelegynae</taxon>
        <taxon>Araneoidea</taxon>
        <taxon>Nephilidae</taxon>
        <taxon>Trichonephila</taxon>
    </lineage>
</organism>
<evidence type="ECO:0000313" key="2">
    <source>
        <dbReference type="Proteomes" id="UP000887159"/>
    </source>
</evidence>
<dbReference type="Pfam" id="PF13975">
    <property type="entry name" value="gag-asp_proteas"/>
    <property type="match status" value="1"/>
</dbReference>
<accession>A0A8X6VLS8</accession>
<dbReference type="InterPro" id="IPR021109">
    <property type="entry name" value="Peptidase_aspartic_dom_sf"/>
</dbReference>
<name>A0A8X6VLS8_TRICX</name>
<keyword evidence="2" id="KW-1185">Reference proteome</keyword>
<dbReference type="EMBL" id="BMAU01021347">
    <property type="protein sequence ID" value="GFY17974.1"/>
    <property type="molecule type" value="Genomic_DNA"/>
</dbReference>
<protein>
    <submittedName>
        <fullName evidence="1">Retrovirus-related Pol polyprotein from transposon 412</fullName>
    </submittedName>
</protein>
<reference evidence="1" key="1">
    <citation type="submission" date="2020-08" db="EMBL/GenBank/DDBJ databases">
        <title>Multicomponent nature underlies the extraordinary mechanical properties of spider dragline silk.</title>
        <authorList>
            <person name="Kono N."/>
            <person name="Nakamura H."/>
            <person name="Mori M."/>
            <person name="Yoshida Y."/>
            <person name="Ohtoshi R."/>
            <person name="Malay A.D."/>
            <person name="Moran D.A.P."/>
            <person name="Tomita M."/>
            <person name="Numata K."/>
            <person name="Arakawa K."/>
        </authorList>
    </citation>
    <scope>NUCLEOTIDE SEQUENCE</scope>
</reference>
<dbReference type="SUPFAM" id="SSF50630">
    <property type="entry name" value="Acid proteases"/>
    <property type="match status" value="1"/>
</dbReference>
<comment type="caution">
    <text evidence="1">The sequence shown here is derived from an EMBL/GenBank/DDBJ whole genome shotgun (WGS) entry which is preliminary data.</text>
</comment>
<dbReference type="CDD" id="cd00303">
    <property type="entry name" value="retropepsin_like"/>
    <property type="match status" value="1"/>
</dbReference>
<gene>
    <name evidence="1" type="primary">X975_13332</name>
    <name evidence="1" type="ORF">TNCV_3384671</name>
</gene>
<dbReference type="Gene3D" id="2.40.70.10">
    <property type="entry name" value="Acid Proteases"/>
    <property type="match status" value="1"/>
</dbReference>
<dbReference type="Proteomes" id="UP000887159">
    <property type="component" value="Unassembled WGS sequence"/>
</dbReference>
<sequence length="308" mass="35191">MKTIKAKNFEPRESQLQMLGMRWNGTSEQKLSLSKERREHRLFFQTENIIYGNLAGRRLQDNEKPHHKILQITAVNGRDKGLYVIGQINYISYRMVVDTGANVSIIRKYLAQNTKVSIIWTLPCVPLQTVTGDKIQVHGKANITLRFGNIDYHHTAYIADITDPCILGLDFLKNNNFKLDFENSNMHSKFEDITLFGLQTQFESNQKIIAKTKFSLSPRTECIIHGLVAENRKFGFGLIDYPDPESSKAGILIASSVVDLLNSDIPERMANISDKTRTVVLRNGSLFSYLTCCYLTRFRNVISCCTWK</sequence>